<dbReference type="SUPFAM" id="SSF53474">
    <property type="entry name" value="alpha/beta-Hydrolases"/>
    <property type="match status" value="1"/>
</dbReference>
<organism evidence="3 4">
    <name type="scientific">Frankia umida</name>
    <dbReference type="NCBI Taxonomy" id="573489"/>
    <lineage>
        <taxon>Bacteria</taxon>
        <taxon>Bacillati</taxon>
        <taxon>Actinomycetota</taxon>
        <taxon>Actinomycetes</taxon>
        <taxon>Frankiales</taxon>
        <taxon>Frankiaceae</taxon>
        <taxon>Frankia</taxon>
    </lineage>
</organism>
<dbReference type="InterPro" id="IPR000073">
    <property type="entry name" value="AB_hydrolase_1"/>
</dbReference>
<dbReference type="Proteomes" id="UP001201873">
    <property type="component" value="Unassembled WGS sequence"/>
</dbReference>
<dbReference type="EMBL" id="JALKFT010000001">
    <property type="protein sequence ID" value="MCK9874588.1"/>
    <property type="molecule type" value="Genomic_DNA"/>
</dbReference>
<comment type="caution">
    <text evidence="3">The sequence shown here is derived from an EMBL/GenBank/DDBJ whole genome shotgun (WGS) entry which is preliminary data.</text>
</comment>
<sequence>MSITIPGFDYTRVPVGEVTLQVAVGGAGSPVVLLHGFPQTHLAWRHVAADLATDHLVVCPDLRGYGASDKPADDLEHSVYSKRTMAADVVELMRRLGHERFAVVGHDRGAGVAFRAGLDQPEHVSHLAVLGVIPYGDLWTGLSYQADAFLFHLHLMAHPAPFPEQLIGADPDRYFGYFLDTWATEPEAIPTPVRAAYLAAARSPEAIAAVCADYRSGAFVDGLHDQADRAHERQLQMPVVAIGNGLGGAPPPFDFEAVWKSWAPRLHTIVLDGGHLLPEDRPVEVAAAVRDLVATPA</sequence>
<proteinExistence type="predicted"/>
<dbReference type="InterPro" id="IPR000639">
    <property type="entry name" value="Epox_hydrolase-like"/>
</dbReference>
<dbReference type="Pfam" id="PF00561">
    <property type="entry name" value="Abhydrolase_1"/>
    <property type="match status" value="1"/>
</dbReference>
<keyword evidence="4" id="KW-1185">Reference proteome</keyword>
<dbReference type="PRINTS" id="PR00412">
    <property type="entry name" value="EPOXHYDRLASE"/>
</dbReference>
<evidence type="ECO:0000313" key="3">
    <source>
        <dbReference type="EMBL" id="MCK9874588.1"/>
    </source>
</evidence>
<feature type="domain" description="AB hydrolase-1" evidence="2">
    <location>
        <begin position="30"/>
        <end position="148"/>
    </location>
</feature>
<dbReference type="GO" id="GO:0016787">
    <property type="term" value="F:hydrolase activity"/>
    <property type="evidence" value="ECO:0007669"/>
    <property type="project" value="UniProtKB-KW"/>
</dbReference>
<protein>
    <submittedName>
        <fullName evidence="3">Alpha/beta hydrolase</fullName>
    </submittedName>
</protein>
<dbReference type="InterPro" id="IPR029058">
    <property type="entry name" value="AB_hydrolase_fold"/>
</dbReference>
<dbReference type="PRINTS" id="PR00111">
    <property type="entry name" value="ABHYDROLASE"/>
</dbReference>
<evidence type="ECO:0000256" key="1">
    <source>
        <dbReference type="ARBA" id="ARBA00022801"/>
    </source>
</evidence>
<dbReference type="Gene3D" id="3.40.50.1820">
    <property type="entry name" value="alpha/beta hydrolase"/>
    <property type="match status" value="1"/>
</dbReference>
<evidence type="ECO:0000259" key="2">
    <source>
        <dbReference type="Pfam" id="PF00561"/>
    </source>
</evidence>
<reference evidence="3 4" key="1">
    <citation type="submission" date="2022-04" db="EMBL/GenBank/DDBJ databases">
        <title>Genome diversity in the genus Frankia.</title>
        <authorList>
            <person name="Carlos-Shanley C."/>
            <person name="Hahn D."/>
        </authorList>
    </citation>
    <scope>NUCLEOTIDE SEQUENCE [LARGE SCALE GENOMIC DNA]</scope>
    <source>
        <strain evidence="3 4">Ag45/Mut15</strain>
    </source>
</reference>
<accession>A0ABT0JSP4</accession>
<evidence type="ECO:0000313" key="4">
    <source>
        <dbReference type="Proteomes" id="UP001201873"/>
    </source>
</evidence>
<keyword evidence="1 3" id="KW-0378">Hydrolase</keyword>
<dbReference type="RefSeq" id="WP_248823206.1">
    <property type="nucleotide sequence ID" value="NZ_JALKFT010000001.1"/>
</dbReference>
<gene>
    <name evidence="3" type="ORF">MXD59_02120</name>
</gene>
<dbReference type="PANTHER" id="PTHR43329">
    <property type="entry name" value="EPOXIDE HYDROLASE"/>
    <property type="match status" value="1"/>
</dbReference>
<name>A0ABT0JSP4_9ACTN</name>